<organism evidence="1 2">
    <name type="scientific">Candidatus Accumulibacter vicinus</name>
    <dbReference type="NCBI Taxonomy" id="2954382"/>
    <lineage>
        <taxon>Bacteria</taxon>
        <taxon>Pseudomonadati</taxon>
        <taxon>Pseudomonadota</taxon>
        <taxon>Betaproteobacteria</taxon>
        <taxon>Candidatus Accumulibacter</taxon>
    </lineage>
</organism>
<gene>
    <name evidence="1" type="ORF">CAPSK01_001152</name>
</gene>
<proteinExistence type="predicted"/>
<evidence type="ECO:0000313" key="1">
    <source>
        <dbReference type="EMBL" id="KFB68963.1"/>
    </source>
</evidence>
<dbReference type="AlphaFoldDB" id="A0A084Y2L9"/>
<accession>A0A084Y2L9</accession>
<evidence type="ECO:0000313" key="2">
    <source>
        <dbReference type="Proteomes" id="UP000019812"/>
    </source>
</evidence>
<name>A0A084Y2L9_9PROT</name>
<sequence>MIGAVATAPLSKASKRPLLKPKCSGAKLMLLVGARFSTFTTTLRCAAPAVVQRASAAAATLRRAMVQCVWYMRVLL</sequence>
<reference evidence="1 2" key="1">
    <citation type="submission" date="2014-07" db="EMBL/GenBank/DDBJ databases">
        <title>Expanding our view of genomic diversity in Candidatus Accumulibacter clades.</title>
        <authorList>
            <person name="Skennerton C.T."/>
            <person name="Barr J.J."/>
            <person name="Slater F.R."/>
            <person name="Bond P.L."/>
            <person name="Tyson G.W."/>
        </authorList>
    </citation>
    <scope>NUCLEOTIDE SEQUENCE [LARGE SCALE GENOMIC DNA]</scope>
    <source>
        <strain evidence="2">SK-01</strain>
    </source>
</reference>
<dbReference type="Proteomes" id="UP000019812">
    <property type="component" value="Unassembled WGS sequence"/>
</dbReference>
<dbReference type="EMBL" id="JDSS02000018">
    <property type="protein sequence ID" value="KFB68963.1"/>
    <property type="molecule type" value="Genomic_DNA"/>
</dbReference>
<comment type="caution">
    <text evidence="1">The sequence shown here is derived from an EMBL/GenBank/DDBJ whole genome shotgun (WGS) entry which is preliminary data.</text>
</comment>
<protein>
    <submittedName>
        <fullName evidence="1">Uncharacterized protein</fullName>
    </submittedName>
</protein>